<gene>
    <name evidence="9" type="primary">PDI_2</name>
    <name evidence="9" type="ORF">CFP56_015864</name>
</gene>
<comment type="catalytic activity">
    <reaction evidence="1">
        <text>Catalyzes the rearrangement of -S-S- bonds in proteins.</text>
        <dbReference type="EC" id="5.3.4.1"/>
    </reaction>
</comment>
<dbReference type="GO" id="GO:0005788">
    <property type="term" value="C:endoplasmic reticulum lumen"/>
    <property type="evidence" value="ECO:0007669"/>
    <property type="project" value="UniProtKB-SubCell"/>
</dbReference>
<dbReference type="Pfam" id="PF00085">
    <property type="entry name" value="Thioredoxin"/>
    <property type="match status" value="1"/>
</dbReference>
<name>A0AAW0M1G7_QUESU</name>
<evidence type="ECO:0000256" key="6">
    <source>
        <dbReference type="ARBA" id="ARBA00023235"/>
    </source>
</evidence>
<dbReference type="PANTHER" id="PTHR18929:SF132">
    <property type="entry name" value="PROTEIN DISULFIDE-ISOMERASE A3"/>
    <property type="match status" value="1"/>
</dbReference>
<keyword evidence="7" id="KW-0676">Redox-active center</keyword>
<evidence type="ECO:0000256" key="3">
    <source>
        <dbReference type="ARBA" id="ARBA00006347"/>
    </source>
</evidence>
<evidence type="ECO:0000256" key="5">
    <source>
        <dbReference type="ARBA" id="ARBA00022824"/>
    </source>
</evidence>
<comment type="subcellular location">
    <subcellularLocation>
        <location evidence="2">Endoplasmic reticulum lumen</location>
    </subcellularLocation>
</comment>
<comment type="caution">
    <text evidence="9">The sequence shown here is derived from an EMBL/GenBank/DDBJ whole genome shotgun (WGS) entry which is preliminary data.</text>
</comment>
<evidence type="ECO:0000256" key="1">
    <source>
        <dbReference type="ARBA" id="ARBA00001182"/>
    </source>
</evidence>
<dbReference type="InterPro" id="IPR036249">
    <property type="entry name" value="Thioredoxin-like_sf"/>
</dbReference>
<evidence type="ECO:0000313" key="10">
    <source>
        <dbReference type="Proteomes" id="UP000237347"/>
    </source>
</evidence>
<dbReference type="GO" id="GO:0003756">
    <property type="term" value="F:protein disulfide isomerase activity"/>
    <property type="evidence" value="ECO:0007669"/>
    <property type="project" value="UniProtKB-EC"/>
</dbReference>
<dbReference type="InterPro" id="IPR013766">
    <property type="entry name" value="Thioredoxin_domain"/>
</dbReference>
<keyword evidence="10" id="KW-1185">Reference proteome</keyword>
<dbReference type="CDD" id="cd02961">
    <property type="entry name" value="PDI_a_family"/>
    <property type="match status" value="1"/>
</dbReference>
<evidence type="ECO:0000256" key="4">
    <source>
        <dbReference type="ARBA" id="ARBA00012723"/>
    </source>
</evidence>
<sequence>MYRPYRRGSLIDSGPAYASVNRNVKGWVGLIFQSNISFPSLVQYEKAASILSSHDPPVILAKIDANDEANEALADEFDIRAFPTLKILRNGGKIFKNIKALMKLII</sequence>
<proteinExistence type="inferred from homology"/>
<reference evidence="9 10" key="1">
    <citation type="journal article" date="2018" name="Sci. Data">
        <title>The draft genome sequence of cork oak.</title>
        <authorList>
            <person name="Ramos A.M."/>
            <person name="Usie A."/>
            <person name="Barbosa P."/>
            <person name="Barros P.M."/>
            <person name="Capote T."/>
            <person name="Chaves I."/>
            <person name="Simoes F."/>
            <person name="Abreu I."/>
            <person name="Carrasquinho I."/>
            <person name="Faro C."/>
            <person name="Guimaraes J.B."/>
            <person name="Mendonca D."/>
            <person name="Nobrega F."/>
            <person name="Rodrigues L."/>
            <person name="Saibo N.J.M."/>
            <person name="Varela M.C."/>
            <person name="Egas C."/>
            <person name="Matos J."/>
            <person name="Miguel C.M."/>
            <person name="Oliveira M.M."/>
            <person name="Ricardo C.P."/>
            <person name="Goncalves S."/>
        </authorList>
    </citation>
    <scope>NUCLEOTIDE SEQUENCE [LARGE SCALE GENOMIC DNA]</scope>
    <source>
        <strain evidence="10">cv. HL8</strain>
    </source>
</reference>
<organism evidence="9 10">
    <name type="scientific">Quercus suber</name>
    <name type="common">Cork oak</name>
    <dbReference type="NCBI Taxonomy" id="58331"/>
    <lineage>
        <taxon>Eukaryota</taxon>
        <taxon>Viridiplantae</taxon>
        <taxon>Streptophyta</taxon>
        <taxon>Embryophyta</taxon>
        <taxon>Tracheophyta</taxon>
        <taxon>Spermatophyta</taxon>
        <taxon>Magnoliopsida</taxon>
        <taxon>eudicotyledons</taxon>
        <taxon>Gunneridae</taxon>
        <taxon>Pentapetalae</taxon>
        <taxon>rosids</taxon>
        <taxon>fabids</taxon>
        <taxon>Fagales</taxon>
        <taxon>Fagaceae</taxon>
        <taxon>Quercus</taxon>
    </lineage>
</organism>
<dbReference type="SUPFAM" id="SSF52833">
    <property type="entry name" value="Thioredoxin-like"/>
    <property type="match status" value="1"/>
</dbReference>
<accession>A0AAW0M1G7</accession>
<evidence type="ECO:0000259" key="8">
    <source>
        <dbReference type="Pfam" id="PF00085"/>
    </source>
</evidence>
<evidence type="ECO:0000256" key="2">
    <source>
        <dbReference type="ARBA" id="ARBA00004319"/>
    </source>
</evidence>
<evidence type="ECO:0000256" key="7">
    <source>
        <dbReference type="ARBA" id="ARBA00023284"/>
    </source>
</evidence>
<evidence type="ECO:0000313" key="9">
    <source>
        <dbReference type="EMBL" id="KAK7857778.1"/>
    </source>
</evidence>
<dbReference type="GO" id="GO:0006457">
    <property type="term" value="P:protein folding"/>
    <property type="evidence" value="ECO:0007669"/>
    <property type="project" value="TreeGrafter"/>
</dbReference>
<protein>
    <recommendedName>
        <fullName evidence="4">protein disulfide-isomerase</fullName>
        <ecNumber evidence="4">5.3.4.1</ecNumber>
    </recommendedName>
</protein>
<dbReference type="Proteomes" id="UP000237347">
    <property type="component" value="Unassembled WGS sequence"/>
</dbReference>
<dbReference type="GO" id="GO:0034976">
    <property type="term" value="P:response to endoplasmic reticulum stress"/>
    <property type="evidence" value="ECO:0007669"/>
    <property type="project" value="TreeGrafter"/>
</dbReference>
<dbReference type="AlphaFoldDB" id="A0AAW0M1G7"/>
<comment type="similarity">
    <text evidence="3">Belongs to the protein disulfide isomerase family.</text>
</comment>
<feature type="domain" description="Thioredoxin" evidence="8">
    <location>
        <begin position="44"/>
        <end position="96"/>
    </location>
</feature>
<keyword evidence="5" id="KW-0256">Endoplasmic reticulum</keyword>
<dbReference type="EMBL" id="PKMF04000024">
    <property type="protein sequence ID" value="KAK7857778.1"/>
    <property type="molecule type" value="Genomic_DNA"/>
</dbReference>
<keyword evidence="6" id="KW-0413">Isomerase</keyword>
<dbReference type="PANTHER" id="PTHR18929">
    <property type="entry name" value="PROTEIN DISULFIDE ISOMERASE"/>
    <property type="match status" value="1"/>
</dbReference>
<dbReference type="EC" id="5.3.4.1" evidence="4"/>
<dbReference type="Gene3D" id="3.40.30.10">
    <property type="entry name" value="Glutaredoxin"/>
    <property type="match status" value="1"/>
</dbReference>